<keyword evidence="3" id="KW-1185">Reference proteome</keyword>
<feature type="region of interest" description="Disordered" evidence="1">
    <location>
        <begin position="33"/>
        <end position="52"/>
    </location>
</feature>
<dbReference type="Proteomes" id="UP000014480">
    <property type="component" value="Unassembled WGS sequence"/>
</dbReference>
<feature type="compositionally biased region" description="Polar residues" evidence="1">
    <location>
        <begin position="33"/>
        <end position="43"/>
    </location>
</feature>
<reference evidence="3" key="2">
    <citation type="journal article" date="2019" name="Mol. Plant Microbe Interact.">
        <title>Genome sequence resources for four phytopathogenic fungi from the Colletotrichum orbiculare species complex.</title>
        <authorList>
            <person name="Gan P."/>
            <person name="Tsushima A."/>
            <person name="Narusaka M."/>
            <person name="Narusaka Y."/>
            <person name="Takano Y."/>
            <person name="Kubo Y."/>
            <person name="Shirasu K."/>
        </authorList>
    </citation>
    <scope>GENOME REANNOTATION</scope>
    <source>
        <strain evidence="3">104-T / ATCC 96160 / CBS 514.97 / LARS 414 / MAFF 240422</strain>
    </source>
</reference>
<protein>
    <submittedName>
        <fullName evidence="2">Uncharacterized protein</fullName>
    </submittedName>
</protein>
<evidence type="ECO:0000256" key="1">
    <source>
        <dbReference type="SAM" id="MobiDB-lite"/>
    </source>
</evidence>
<evidence type="ECO:0000313" key="3">
    <source>
        <dbReference type="Proteomes" id="UP000014480"/>
    </source>
</evidence>
<evidence type="ECO:0000313" key="2">
    <source>
        <dbReference type="EMBL" id="TDZ23322.1"/>
    </source>
</evidence>
<name>A0A484FZK7_COLOR</name>
<comment type="caution">
    <text evidence="2">The sequence shown here is derived from an EMBL/GenBank/DDBJ whole genome shotgun (WGS) entry which is preliminary data.</text>
</comment>
<gene>
    <name evidence="2" type="ORF">Cob_v003600</name>
</gene>
<dbReference type="EMBL" id="AMCV02000006">
    <property type="protein sequence ID" value="TDZ23322.1"/>
    <property type="molecule type" value="Genomic_DNA"/>
</dbReference>
<proteinExistence type="predicted"/>
<dbReference type="AlphaFoldDB" id="A0A484FZK7"/>
<accession>A0A484FZK7</accession>
<reference evidence="3" key="1">
    <citation type="journal article" date="2013" name="New Phytol.">
        <title>Comparative genomic and transcriptomic analyses reveal the hemibiotrophic stage shift of Colletotrichum fungi.</title>
        <authorList>
            <person name="Gan P."/>
            <person name="Ikeda K."/>
            <person name="Irieda H."/>
            <person name="Narusaka M."/>
            <person name="O'Connell R.J."/>
            <person name="Narusaka Y."/>
            <person name="Takano Y."/>
            <person name="Kubo Y."/>
            <person name="Shirasu K."/>
        </authorList>
    </citation>
    <scope>NUCLEOTIDE SEQUENCE [LARGE SCALE GENOMIC DNA]</scope>
    <source>
        <strain evidence="3">104-T / ATCC 96160 / CBS 514.97 / LARS 414 / MAFF 240422</strain>
    </source>
</reference>
<organism evidence="2 3">
    <name type="scientific">Colletotrichum orbiculare (strain 104-T / ATCC 96160 / CBS 514.97 / LARS 414 / MAFF 240422)</name>
    <name type="common">Cucumber anthracnose fungus</name>
    <name type="synonym">Colletotrichum lagenarium</name>
    <dbReference type="NCBI Taxonomy" id="1213857"/>
    <lineage>
        <taxon>Eukaryota</taxon>
        <taxon>Fungi</taxon>
        <taxon>Dikarya</taxon>
        <taxon>Ascomycota</taxon>
        <taxon>Pezizomycotina</taxon>
        <taxon>Sordariomycetes</taxon>
        <taxon>Hypocreomycetidae</taxon>
        <taxon>Glomerellales</taxon>
        <taxon>Glomerellaceae</taxon>
        <taxon>Colletotrichum</taxon>
        <taxon>Colletotrichum orbiculare species complex</taxon>
    </lineage>
</organism>
<sequence length="72" mass="8361">MRRPTVTAAPCLPFLPYPVRRCHYIDAFELSITSPSPNPTARTPGQKYFSRPSRIPRLPQWRKRLRALCPLI</sequence>